<evidence type="ECO:0000256" key="6">
    <source>
        <dbReference type="ARBA" id="ARBA00023136"/>
    </source>
</evidence>
<keyword evidence="4 7" id="KW-0812">Transmembrane</keyword>
<evidence type="ECO:0000256" key="3">
    <source>
        <dbReference type="ARBA" id="ARBA00022597"/>
    </source>
</evidence>
<dbReference type="EMBL" id="UAUX01000009">
    <property type="protein sequence ID" value="SPZ98944.1"/>
    <property type="molecule type" value="Genomic_DNA"/>
</dbReference>
<evidence type="ECO:0000256" key="5">
    <source>
        <dbReference type="ARBA" id="ARBA00022989"/>
    </source>
</evidence>
<protein>
    <submittedName>
        <fullName evidence="8">Sugar transport protein</fullName>
    </submittedName>
</protein>
<dbReference type="Proteomes" id="UP000249913">
    <property type="component" value="Unassembled WGS sequence"/>
</dbReference>
<evidence type="ECO:0000313" key="9">
    <source>
        <dbReference type="Proteomes" id="UP000249913"/>
    </source>
</evidence>
<sequence>MNLDTGLYSAAPQATSIDGLTAFLPQAMGMVIVAVIYGFMNMKAENPFRNKITWLQIISGFSLHLVP</sequence>
<evidence type="ECO:0000256" key="7">
    <source>
        <dbReference type="SAM" id="Phobius"/>
    </source>
</evidence>
<evidence type="ECO:0000256" key="1">
    <source>
        <dbReference type="ARBA" id="ARBA00004141"/>
    </source>
</evidence>
<dbReference type="GO" id="GO:0016020">
    <property type="term" value="C:membrane"/>
    <property type="evidence" value="ECO:0007669"/>
    <property type="project" value="InterPro"/>
</dbReference>
<dbReference type="InterPro" id="IPR010651">
    <property type="entry name" value="Sugar_transport"/>
</dbReference>
<feature type="transmembrane region" description="Helical" evidence="7">
    <location>
        <begin position="20"/>
        <end position="40"/>
    </location>
</feature>
<evidence type="ECO:0000313" key="8">
    <source>
        <dbReference type="EMBL" id="SPZ98944.1"/>
    </source>
</evidence>
<comment type="similarity">
    <text evidence="2">Belongs to the GRP transporter (TC 2.A.7.5) family.</text>
</comment>
<reference evidence="8 9" key="1">
    <citation type="submission" date="2018-06" db="EMBL/GenBank/DDBJ databases">
        <authorList>
            <consortium name="Pathogen Informatics"/>
            <person name="Doyle S."/>
        </authorList>
    </citation>
    <scope>NUCLEOTIDE SEQUENCE [LARGE SCALE GENOMIC DNA]</scope>
    <source>
        <strain evidence="8 9">NCTC7878</strain>
    </source>
</reference>
<organism evidence="8 9">
    <name type="scientific">Staphylococcus aureus</name>
    <dbReference type="NCBI Taxonomy" id="1280"/>
    <lineage>
        <taxon>Bacteria</taxon>
        <taxon>Bacillati</taxon>
        <taxon>Bacillota</taxon>
        <taxon>Bacilli</taxon>
        <taxon>Bacillales</taxon>
        <taxon>Staphylococcaceae</taxon>
        <taxon>Staphylococcus</taxon>
    </lineage>
</organism>
<keyword evidence="6 7" id="KW-0472">Membrane</keyword>
<keyword evidence="3 8" id="KW-0762">Sugar transport</keyword>
<keyword evidence="5 7" id="KW-1133">Transmembrane helix</keyword>
<dbReference type="AlphaFoldDB" id="A0A2X2JXZ7"/>
<gene>
    <name evidence="8" type="primary">rbsU_1</name>
    <name evidence="8" type="ORF">NCTC7878_02347</name>
</gene>
<keyword evidence="3 8" id="KW-0813">Transport</keyword>
<dbReference type="GO" id="GO:0015144">
    <property type="term" value="F:carbohydrate transmembrane transporter activity"/>
    <property type="evidence" value="ECO:0007669"/>
    <property type="project" value="InterPro"/>
</dbReference>
<comment type="subcellular location">
    <subcellularLocation>
        <location evidence="1">Membrane</location>
        <topology evidence="1">Multi-pass membrane protein</topology>
    </subcellularLocation>
</comment>
<name>A0A2X2JXZ7_STAAU</name>
<evidence type="ECO:0000256" key="2">
    <source>
        <dbReference type="ARBA" id="ARBA00006117"/>
    </source>
</evidence>
<dbReference type="Pfam" id="PF06800">
    <property type="entry name" value="Sugar_transport"/>
    <property type="match status" value="1"/>
</dbReference>
<dbReference type="GO" id="GO:0012505">
    <property type="term" value="C:endomembrane system"/>
    <property type="evidence" value="ECO:0007669"/>
    <property type="project" value="UniProtKB-SubCell"/>
</dbReference>
<accession>A0A2X2JXZ7</accession>
<proteinExistence type="inferred from homology"/>
<evidence type="ECO:0000256" key="4">
    <source>
        <dbReference type="ARBA" id="ARBA00022692"/>
    </source>
</evidence>